<keyword evidence="2" id="KW-1185">Reference proteome</keyword>
<sequence>MPNSGSVGCGLTNFVDLEFSSSVLGFDSASMLPGAISLWFKNVSPKLKMFLTNTVSTRFQDISPSASSSGYQDVSPGTISSGFQDVLPGAISSGLQDISPGTKSFGFKDVSLGTKSSGFKDISSNAISFGSQDVLFSAISFGSQNVSFGVVSSKFDITGIEKFSPTSANDDVLTELTLHVGNFFNDWNAVQCAVVFYSKFVCVQKCKNKVLYVLLYKQFLENVLFS</sequence>
<protein>
    <submittedName>
        <fullName evidence="1">Uncharacterized protein</fullName>
    </submittedName>
</protein>
<comment type="caution">
    <text evidence="1">The sequence shown here is derived from an EMBL/GenBank/DDBJ whole genome shotgun (WGS) entry which is preliminary data.</text>
</comment>
<evidence type="ECO:0000313" key="1">
    <source>
        <dbReference type="EMBL" id="KAF0379556.1"/>
    </source>
</evidence>
<accession>A0A8H3X052</accession>
<organism evidence="1 2">
    <name type="scientific">Gigaspora margarita</name>
    <dbReference type="NCBI Taxonomy" id="4874"/>
    <lineage>
        <taxon>Eukaryota</taxon>
        <taxon>Fungi</taxon>
        <taxon>Fungi incertae sedis</taxon>
        <taxon>Mucoromycota</taxon>
        <taxon>Glomeromycotina</taxon>
        <taxon>Glomeromycetes</taxon>
        <taxon>Diversisporales</taxon>
        <taxon>Gigasporaceae</taxon>
        <taxon>Gigaspora</taxon>
    </lineage>
</organism>
<reference evidence="1 2" key="1">
    <citation type="journal article" date="2019" name="Environ. Microbiol.">
        <title>At the nexus of three kingdoms: the genome of the mycorrhizal fungus Gigaspora margarita provides insights into plant, endobacterial and fungal interactions.</title>
        <authorList>
            <person name="Venice F."/>
            <person name="Ghignone S."/>
            <person name="Salvioli di Fossalunga A."/>
            <person name="Amselem J."/>
            <person name="Novero M."/>
            <person name="Xianan X."/>
            <person name="Sedzielewska Toro K."/>
            <person name="Morin E."/>
            <person name="Lipzen A."/>
            <person name="Grigoriev I.V."/>
            <person name="Henrissat B."/>
            <person name="Martin F.M."/>
            <person name="Bonfante P."/>
        </authorList>
    </citation>
    <scope>NUCLEOTIDE SEQUENCE [LARGE SCALE GENOMIC DNA]</scope>
    <source>
        <strain evidence="1 2">BEG34</strain>
    </source>
</reference>
<proteinExistence type="predicted"/>
<evidence type="ECO:0000313" key="2">
    <source>
        <dbReference type="Proteomes" id="UP000439903"/>
    </source>
</evidence>
<dbReference type="EMBL" id="WTPW01002499">
    <property type="protein sequence ID" value="KAF0379556.1"/>
    <property type="molecule type" value="Genomic_DNA"/>
</dbReference>
<dbReference type="AlphaFoldDB" id="A0A8H3X052"/>
<dbReference type="Proteomes" id="UP000439903">
    <property type="component" value="Unassembled WGS sequence"/>
</dbReference>
<gene>
    <name evidence="1" type="ORF">F8M41_012230</name>
</gene>
<dbReference type="OrthoDB" id="2486531at2759"/>
<name>A0A8H3X052_GIGMA</name>